<evidence type="ECO:0000256" key="2">
    <source>
        <dbReference type="ARBA" id="ARBA00022723"/>
    </source>
</evidence>
<evidence type="ECO:0000313" key="8">
    <source>
        <dbReference type="EMBL" id="QGR16869.1"/>
    </source>
</evidence>
<evidence type="ECO:0000313" key="9">
    <source>
        <dbReference type="Proteomes" id="UP000427373"/>
    </source>
</evidence>
<dbReference type="PANTHER" id="PTHR21496:SF0">
    <property type="entry name" value="RIESKE DOMAIN-CONTAINING PROTEIN"/>
    <property type="match status" value="1"/>
</dbReference>
<dbReference type="Pfam" id="PF00355">
    <property type="entry name" value="Rieske"/>
    <property type="match status" value="1"/>
</dbReference>
<sequence length="107" mass="12204">MTELVIKKSEIPKDSMVEFYFPDGKPWERKAVLIVNFKDNFYALDAFCTHNHLDLEDGFLTEDGKIVCPWHGSVFDVKSGKVVDGPAKENLKTYTVEVKGDEVIIHE</sequence>
<dbReference type="GeneID" id="42800880"/>
<dbReference type="RefSeq" id="WP_156014422.1">
    <property type="nucleotide sequence ID" value="NZ_CP045484.1"/>
</dbReference>
<accession>A0A650CGH2</accession>
<dbReference type="PANTHER" id="PTHR21496">
    <property type="entry name" value="FERREDOXIN-RELATED"/>
    <property type="match status" value="1"/>
</dbReference>
<proteinExistence type="predicted"/>
<dbReference type="EMBL" id="JACHFY010000001">
    <property type="protein sequence ID" value="MBB5252710.1"/>
    <property type="molecule type" value="Genomic_DNA"/>
</dbReference>
<evidence type="ECO:0000313" key="10">
    <source>
        <dbReference type="Proteomes" id="UP000582213"/>
    </source>
</evidence>
<feature type="domain" description="Rieske" evidence="6">
    <location>
        <begin position="3"/>
        <end position="105"/>
    </location>
</feature>
<evidence type="ECO:0000256" key="3">
    <source>
        <dbReference type="ARBA" id="ARBA00023004"/>
    </source>
</evidence>
<gene>
    <name evidence="8" type="ORF">D1869_06505</name>
    <name evidence="7" type="ORF">HNQ62_000428</name>
</gene>
<dbReference type="InterPro" id="IPR017941">
    <property type="entry name" value="Rieske_2Fe-2S"/>
</dbReference>
<evidence type="ECO:0000256" key="1">
    <source>
        <dbReference type="ARBA" id="ARBA00022714"/>
    </source>
</evidence>
<dbReference type="Gene3D" id="2.102.10.10">
    <property type="entry name" value="Rieske [2Fe-2S] iron-sulphur domain"/>
    <property type="match status" value="1"/>
</dbReference>
<dbReference type="Proteomes" id="UP000427373">
    <property type="component" value="Chromosome"/>
</dbReference>
<dbReference type="SUPFAM" id="SSF50022">
    <property type="entry name" value="ISP domain"/>
    <property type="match status" value="1"/>
</dbReference>
<organism evidence="8 9">
    <name type="scientific">Sulfurisphaera ohwakuensis</name>
    <dbReference type="NCBI Taxonomy" id="69656"/>
    <lineage>
        <taxon>Archaea</taxon>
        <taxon>Thermoproteota</taxon>
        <taxon>Thermoprotei</taxon>
        <taxon>Sulfolobales</taxon>
        <taxon>Sulfolobaceae</taxon>
        <taxon>Sulfurisphaera</taxon>
    </lineage>
</organism>
<dbReference type="KEGG" id="soh:D1869_06505"/>
<reference evidence="7 10" key="2">
    <citation type="submission" date="2020-08" db="EMBL/GenBank/DDBJ databases">
        <title>Genomic Encyclopedia of Type Strains, Phase IV (KMG-IV): sequencing the most valuable type-strain genomes for metagenomic binning, comparative biology and taxonomic classification.</title>
        <authorList>
            <person name="Goeker M."/>
        </authorList>
    </citation>
    <scope>NUCLEOTIDE SEQUENCE [LARGE SCALE GENOMIC DNA]</scope>
    <source>
        <strain evidence="7 10">DSM 12421</strain>
    </source>
</reference>
<evidence type="ECO:0000256" key="5">
    <source>
        <dbReference type="ARBA" id="ARBA00034078"/>
    </source>
</evidence>
<protein>
    <submittedName>
        <fullName evidence="7">Nitrite reductase/ring-hydroxylating ferredoxin subunit</fullName>
    </submittedName>
    <submittedName>
        <fullName evidence="8">Rieske 2Fe-2S domain-containing protein</fullName>
    </submittedName>
</protein>
<dbReference type="EMBL" id="CP045484">
    <property type="protein sequence ID" value="QGR16869.1"/>
    <property type="molecule type" value="Genomic_DNA"/>
</dbReference>
<keyword evidence="1" id="KW-0001">2Fe-2S</keyword>
<dbReference type="AlphaFoldDB" id="A0A650CGH2"/>
<reference evidence="8 9" key="1">
    <citation type="submission" date="2019-10" db="EMBL/GenBank/DDBJ databases">
        <title>Genome Sequences from Six Type Strain Members of the Archaeal Family Sulfolobaceae: Acidianus ambivalens, Acidianus infernus, Metallosphaera prunae, Stygiolobus azoricus, Sulfolobus metallicus, and Sulfurisphaera ohwakuensis.</title>
        <authorList>
            <person name="Counts J.A."/>
            <person name="Kelly R.M."/>
        </authorList>
    </citation>
    <scope>NUCLEOTIDE SEQUENCE [LARGE SCALE GENOMIC DNA]</scope>
    <source>
        <strain evidence="8 9">TA-1</strain>
    </source>
</reference>
<evidence type="ECO:0000259" key="6">
    <source>
        <dbReference type="PROSITE" id="PS51296"/>
    </source>
</evidence>
<evidence type="ECO:0000313" key="7">
    <source>
        <dbReference type="EMBL" id="MBB5252710.1"/>
    </source>
</evidence>
<keyword evidence="3" id="KW-0408">Iron</keyword>
<dbReference type="GO" id="GO:0046872">
    <property type="term" value="F:metal ion binding"/>
    <property type="evidence" value="ECO:0007669"/>
    <property type="project" value="UniProtKB-KW"/>
</dbReference>
<dbReference type="GO" id="GO:0051537">
    <property type="term" value="F:2 iron, 2 sulfur cluster binding"/>
    <property type="evidence" value="ECO:0007669"/>
    <property type="project" value="UniProtKB-KW"/>
</dbReference>
<dbReference type="OrthoDB" id="6837at2157"/>
<dbReference type="PROSITE" id="PS51296">
    <property type="entry name" value="RIESKE"/>
    <property type="match status" value="1"/>
</dbReference>
<keyword evidence="2" id="KW-0479">Metal-binding</keyword>
<name>A0A650CGH2_SULOH</name>
<evidence type="ECO:0000256" key="4">
    <source>
        <dbReference type="ARBA" id="ARBA00023014"/>
    </source>
</evidence>
<keyword evidence="4" id="KW-0411">Iron-sulfur</keyword>
<dbReference type="Proteomes" id="UP000582213">
    <property type="component" value="Unassembled WGS sequence"/>
</dbReference>
<dbReference type="InterPro" id="IPR036922">
    <property type="entry name" value="Rieske_2Fe-2S_sf"/>
</dbReference>
<keyword evidence="9" id="KW-1185">Reference proteome</keyword>
<comment type="cofactor">
    <cofactor evidence="5">
        <name>[2Fe-2S] cluster</name>
        <dbReference type="ChEBI" id="CHEBI:190135"/>
    </cofactor>
</comment>